<dbReference type="Pfam" id="PF13499">
    <property type="entry name" value="EF-hand_7"/>
    <property type="match status" value="1"/>
</dbReference>
<reference evidence="5" key="1">
    <citation type="journal article" date="2010" name="Science">
        <title>Plasticity of animal genome architecture unmasked by rapid evolution of a pelagic tunicate.</title>
        <authorList>
            <person name="Denoeud F."/>
            <person name="Henriet S."/>
            <person name="Mungpakdee S."/>
            <person name="Aury J.M."/>
            <person name="Da Silva C."/>
            <person name="Brinkmann H."/>
            <person name="Mikhaleva J."/>
            <person name="Olsen L.C."/>
            <person name="Jubin C."/>
            <person name="Canestro C."/>
            <person name="Bouquet J.M."/>
            <person name="Danks G."/>
            <person name="Poulain J."/>
            <person name="Campsteijn C."/>
            <person name="Adamski M."/>
            <person name="Cross I."/>
            <person name="Yadetie F."/>
            <person name="Muffato M."/>
            <person name="Louis A."/>
            <person name="Butcher S."/>
            <person name="Tsagkogeorga G."/>
            <person name="Konrad A."/>
            <person name="Singh S."/>
            <person name="Jensen M.F."/>
            <person name="Cong E.H."/>
            <person name="Eikeseth-Otteraa H."/>
            <person name="Noel B."/>
            <person name="Anthouard V."/>
            <person name="Porcel B.M."/>
            <person name="Kachouri-Lafond R."/>
            <person name="Nishino A."/>
            <person name="Ugolini M."/>
            <person name="Chourrout P."/>
            <person name="Nishida H."/>
            <person name="Aasland R."/>
            <person name="Huzurbazar S."/>
            <person name="Westhof E."/>
            <person name="Delsuc F."/>
            <person name="Lehrach H."/>
            <person name="Reinhardt R."/>
            <person name="Weissenbach J."/>
            <person name="Roy S.W."/>
            <person name="Artiguenave F."/>
            <person name="Postlethwait J.H."/>
            <person name="Manak J.R."/>
            <person name="Thompson E.M."/>
            <person name="Jaillon O."/>
            <person name="Du Pasquier L."/>
            <person name="Boudinot P."/>
            <person name="Liberles D.A."/>
            <person name="Volff J.N."/>
            <person name="Philippe H."/>
            <person name="Lenhard B."/>
            <person name="Roest Crollius H."/>
            <person name="Wincker P."/>
            <person name="Chourrout D."/>
        </authorList>
    </citation>
    <scope>NUCLEOTIDE SEQUENCE [LARGE SCALE GENOMIC DNA]</scope>
</reference>
<evidence type="ECO:0000256" key="1">
    <source>
        <dbReference type="ARBA" id="ARBA00022737"/>
    </source>
</evidence>
<accession>E4X068</accession>
<dbReference type="Gene3D" id="1.10.238.10">
    <property type="entry name" value="EF-hand"/>
    <property type="match status" value="1"/>
</dbReference>
<gene>
    <name evidence="5" type="ORF">GSOID_T00015098001</name>
</gene>
<dbReference type="InterPro" id="IPR018247">
    <property type="entry name" value="EF_Hand_1_Ca_BS"/>
</dbReference>
<dbReference type="Proteomes" id="UP000001307">
    <property type="component" value="Unassembled WGS sequence"/>
</dbReference>
<feature type="domain" description="EF-hand" evidence="4">
    <location>
        <begin position="105"/>
        <end position="140"/>
    </location>
</feature>
<dbReference type="InterPro" id="IPR050230">
    <property type="entry name" value="CALM/Myosin/TropC-like"/>
</dbReference>
<dbReference type="InParanoid" id="E4X068"/>
<evidence type="ECO:0000256" key="2">
    <source>
        <dbReference type="ARBA" id="ARBA00022837"/>
    </source>
</evidence>
<dbReference type="CDD" id="cd00051">
    <property type="entry name" value="EFh"/>
    <property type="match status" value="1"/>
</dbReference>
<evidence type="ECO:0000313" key="6">
    <source>
        <dbReference type="Proteomes" id="UP000001307"/>
    </source>
</evidence>
<evidence type="ECO:0000259" key="4">
    <source>
        <dbReference type="PROSITE" id="PS50222"/>
    </source>
</evidence>
<dbReference type="GO" id="GO:0016460">
    <property type="term" value="C:myosin II complex"/>
    <property type="evidence" value="ECO:0007669"/>
    <property type="project" value="TreeGrafter"/>
</dbReference>
<dbReference type="PROSITE" id="PS50222">
    <property type="entry name" value="EF_HAND_2"/>
    <property type="match status" value="2"/>
</dbReference>
<sequence length="244" mass="27688">MSFKKLRSRLSSKGSAKSDRKGGATKDASSDIKLKVAEEAKIRENPFENKLIESNFDFAKWEKYFPRETIISHKETFDSFDIDEGGTISRAELQTSIAHIRGRTVTEGEVDAILHKCDLNSDGELGFSEFLLMMLTVSESEKAYHELYEAFGVFETIEKELIKKRPGHQHQSHRNLPPEGAISRSFLLQALKGHGEPLSEEELTHFINVMESSGSDESHFHYPFFVESITGEVHVSSFRRSDLM</sequence>
<dbReference type="SUPFAM" id="SSF47473">
    <property type="entry name" value="EF-hand"/>
    <property type="match status" value="1"/>
</dbReference>
<dbReference type="InterPro" id="IPR002048">
    <property type="entry name" value="EF_hand_dom"/>
</dbReference>
<feature type="compositionally biased region" description="Basic residues" evidence="3">
    <location>
        <begin position="1"/>
        <end position="10"/>
    </location>
</feature>
<feature type="compositionally biased region" description="Basic and acidic residues" evidence="3">
    <location>
        <begin position="16"/>
        <end position="29"/>
    </location>
</feature>
<keyword evidence="2" id="KW-0106">Calcium</keyword>
<dbReference type="OrthoDB" id="26525at2759"/>
<organism evidence="5">
    <name type="scientific">Oikopleura dioica</name>
    <name type="common">Tunicate</name>
    <dbReference type="NCBI Taxonomy" id="34765"/>
    <lineage>
        <taxon>Eukaryota</taxon>
        <taxon>Metazoa</taxon>
        <taxon>Chordata</taxon>
        <taxon>Tunicata</taxon>
        <taxon>Appendicularia</taxon>
        <taxon>Copelata</taxon>
        <taxon>Oikopleuridae</taxon>
        <taxon>Oikopleura</taxon>
    </lineage>
</organism>
<proteinExistence type="predicted"/>
<name>E4X068_OIKDI</name>
<keyword evidence="6" id="KW-1185">Reference proteome</keyword>
<dbReference type="InterPro" id="IPR011992">
    <property type="entry name" value="EF-hand-dom_pair"/>
</dbReference>
<feature type="domain" description="EF-hand" evidence="4">
    <location>
        <begin position="68"/>
        <end position="103"/>
    </location>
</feature>
<dbReference type="AlphaFoldDB" id="E4X068"/>
<dbReference type="PROSITE" id="PS00018">
    <property type="entry name" value="EF_HAND_1"/>
    <property type="match status" value="2"/>
</dbReference>
<evidence type="ECO:0000313" key="5">
    <source>
        <dbReference type="EMBL" id="CBY23166.1"/>
    </source>
</evidence>
<dbReference type="FunFam" id="1.10.238.10:FF:000178">
    <property type="entry name" value="Calmodulin-2 A"/>
    <property type="match status" value="1"/>
</dbReference>
<evidence type="ECO:0000256" key="3">
    <source>
        <dbReference type="SAM" id="MobiDB-lite"/>
    </source>
</evidence>
<protein>
    <recommendedName>
        <fullName evidence="4">EF-hand domain-containing protein</fullName>
    </recommendedName>
</protein>
<dbReference type="GO" id="GO:0005509">
    <property type="term" value="F:calcium ion binding"/>
    <property type="evidence" value="ECO:0007669"/>
    <property type="project" value="InterPro"/>
</dbReference>
<keyword evidence="1" id="KW-0677">Repeat</keyword>
<dbReference type="PANTHER" id="PTHR23048">
    <property type="entry name" value="MYOSIN LIGHT CHAIN 1, 3"/>
    <property type="match status" value="1"/>
</dbReference>
<dbReference type="PANTHER" id="PTHR23048:SF0">
    <property type="entry name" value="CALMODULIN LIKE 3"/>
    <property type="match status" value="1"/>
</dbReference>
<feature type="region of interest" description="Disordered" evidence="3">
    <location>
        <begin position="1"/>
        <end position="29"/>
    </location>
</feature>
<dbReference type="EMBL" id="FN653020">
    <property type="protein sequence ID" value="CBY23166.1"/>
    <property type="molecule type" value="Genomic_DNA"/>
</dbReference>
<dbReference type="SMART" id="SM00054">
    <property type="entry name" value="EFh"/>
    <property type="match status" value="2"/>
</dbReference>